<reference evidence="3" key="2">
    <citation type="journal article" date="2018" name="Plant J.">
        <title>The Sorghum bicolor reference genome: improved assembly, gene annotations, a transcriptome atlas, and signatures of genome organization.</title>
        <authorList>
            <person name="McCormick R.F."/>
            <person name="Truong S.K."/>
            <person name="Sreedasyam A."/>
            <person name="Jenkins J."/>
            <person name="Shu S."/>
            <person name="Sims D."/>
            <person name="Kennedy M."/>
            <person name="Amirebrahimi M."/>
            <person name="Weers B.D."/>
            <person name="McKinley B."/>
            <person name="Mattison A."/>
            <person name="Morishige D.T."/>
            <person name="Grimwood J."/>
            <person name="Schmutz J."/>
            <person name="Mullet J.E."/>
        </authorList>
    </citation>
    <scope>NUCLEOTIDE SEQUENCE [LARGE SCALE GENOMIC DNA]</scope>
    <source>
        <strain evidence="3">cv. BTx623</strain>
    </source>
</reference>
<feature type="compositionally biased region" description="Polar residues" evidence="1">
    <location>
        <begin position="49"/>
        <end position="61"/>
    </location>
</feature>
<name>A0A1B6QCE4_SORBI</name>
<organism evidence="2 3">
    <name type="scientific">Sorghum bicolor</name>
    <name type="common">Sorghum</name>
    <name type="synonym">Sorghum vulgare</name>
    <dbReference type="NCBI Taxonomy" id="4558"/>
    <lineage>
        <taxon>Eukaryota</taxon>
        <taxon>Viridiplantae</taxon>
        <taxon>Streptophyta</taxon>
        <taxon>Embryophyta</taxon>
        <taxon>Tracheophyta</taxon>
        <taxon>Spermatophyta</taxon>
        <taxon>Magnoliopsida</taxon>
        <taxon>Liliopsida</taxon>
        <taxon>Poales</taxon>
        <taxon>Poaceae</taxon>
        <taxon>PACMAD clade</taxon>
        <taxon>Panicoideae</taxon>
        <taxon>Andropogonodae</taxon>
        <taxon>Andropogoneae</taxon>
        <taxon>Sorghinae</taxon>
        <taxon>Sorghum</taxon>
    </lineage>
</organism>
<evidence type="ECO:0000256" key="1">
    <source>
        <dbReference type="SAM" id="MobiDB-lite"/>
    </source>
</evidence>
<evidence type="ECO:0000313" key="2">
    <source>
        <dbReference type="EMBL" id="KXG35592.1"/>
    </source>
</evidence>
<dbReference type="Proteomes" id="UP000000768">
    <property type="component" value="Chromosome 2"/>
</dbReference>
<feature type="region of interest" description="Disordered" evidence="1">
    <location>
        <begin position="49"/>
        <end position="98"/>
    </location>
</feature>
<accession>A0A1B6QCE4</accession>
<keyword evidence="3" id="KW-1185">Reference proteome</keyword>
<protein>
    <submittedName>
        <fullName evidence="2">Uncharacterized protein</fullName>
    </submittedName>
</protein>
<dbReference type="Gramene" id="KXG35592">
    <property type="protein sequence ID" value="KXG35592"/>
    <property type="gene ID" value="SORBI_3002G196700"/>
</dbReference>
<sequence length="111" mass="11393">MSSDEEIGRTMTGNEELRLCGMAGDDEDDILGDAEELFGSAVAESHANLTSASASDGNSGTSGAGEPQQDAAGDGLPQPDANGDGDGRRAPVRNSTSACWDDFTKLTKKVN</sequence>
<reference evidence="2 3" key="1">
    <citation type="journal article" date="2009" name="Nature">
        <title>The Sorghum bicolor genome and the diversification of grasses.</title>
        <authorList>
            <person name="Paterson A.H."/>
            <person name="Bowers J.E."/>
            <person name="Bruggmann R."/>
            <person name="Dubchak I."/>
            <person name="Grimwood J."/>
            <person name="Gundlach H."/>
            <person name="Haberer G."/>
            <person name="Hellsten U."/>
            <person name="Mitros T."/>
            <person name="Poliakov A."/>
            <person name="Schmutz J."/>
            <person name="Spannagl M."/>
            <person name="Tang H."/>
            <person name="Wang X."/>
            <person name="Wicker T."/>
            <person name="Bharti A.K."/>
            <person name="Chapman J."/>
            <person name="Feltus F.A."/>
            <person name="Gowik U."/>
            <person name="Grigoriev I.V."/>
            <person name="Lyons E."/>
            <person name="Maher C.A."/>
            <person name="Martis M."/>
            <person name="Narechania A."/>
            <person name="Otillar R.P."/>
            <person name="Penning B.W."/>
            <person name="Salamov A.A."/>
            <person name="Wang Y."/>
            <person name="Zhang L."/>
            <person name="Carpita N.C."/>
            <person name="Freeling M."/>
            <person name="Gingle A.R."/>
            <person name="Hash C.T."/>
            <person name="Keller B."/>
            <person name="Klein P."/>
            <person name="Kresovich S."/>
            <person name="McCann M.C."/>
            <person name="Ming R."/>
            <person name="Peterson D.G."/>
            <person name="Mehboob-ur-Rahman"/>
            <person name="Ware D."/>
            <person name="Westhoff P."/>
            <person name="Mayer K.F."/>
            <person name="Messing J."/>
            <person name="Rokhsar D.S."/>
        </authorList>
    </citation>
    <scope>NUCLEOTIDE SEQUENCE [LARGE SCALE GENOMIC DNA]</scope>
    <source>
        <strain evidence="3">cv. BTx623</strain>
    </source>
</reference>
<feature type="non-terminal residue" evidence="2">
    <location>
        <position position="111"/>
    </location>
</feature>
<dbReference type="AlphaFoldDB" id="A0A1B6QCE4"/>
<dbReference type="EMBL" id="CM000761">
    <property type="protein sequence ID" value="KXG35592.1"/>
    <property type="molecule type" value="Genomic_DNA"/>
</dbReference>
<feature type="region of interest" description="Disordered" evidence="1">
    <location>
        <begin position="1"/>
        <end position="27"/>
    </location>
</feature>
<evidence type="ECO:0000313" key="3">
    <source>
        <dbReference type="Proteomes" id="UP000000768"/>
    </source>
</evidence>
<proteinExistence type="predicted"/>
<dbReference type="InParanoid" id="A0A1B6QCE4"/>
<gene>
    <name evidence="2" type="ORF">SORBI_3002G196700</name>
</gene>